<dbReference type="GO" id="GO:0005886">
    <property type="term" value="C:plasma membrane"/>
    <property type="evidence" value="ECO:0007669"/>
    <property type="project" value="UniProtKB-SubCell"/>
</dbReference>
<evidence type="ECO:0000313" key="7">
    <source>
        <dbReference type="EMBL" id="QEJ98730.1"/>
    </source>
</evidence>
<feature type="transmembrane region" description="Helical" evidence="6">
    <location>
        <begin position="6"/>
        <end position="26"/>
    </location>
</feature>
<dbReference type="CDD" id="cd06580">
    <property type="entry name" value="TM_PBP1_transp_TpRbsC_like"/>
    <property type="match status" value="1"/>
</dbReference>
<evidence type="ECO:0000256" key="1">
    <source>
        <dbReference type="ARBA" id="ARBA00004651"/>
    </source>
</evidence>
<dbReference type="PANTHER" id="PTHR43370">
    <property type="entry name" value="SUGAR ABC TRANSPORTER INTEGRAL MEMBRANE PROTEIN-RELATED"/>
    <property type="match status" value="1"/>
</dbReference>
<sequence>MSFASFIESSLIFIAPLLIVALAGMFSEKSGTVNIALEGIMIIGAFCGILFVDAVKNNEFFQNNVQFMLIIALILGSLGSLLYSILLGFLAINMKADQTIGGTALNILAPALSVFLIKAIISQDTSQIIFHTNFQLGAKTHTDFGRILFGTGYLTTILAVVIWAVSIFVIYKTKFGLRLSACGENPSAAQSLGINVFRYRWLGVLISGALGGFGGVTYIITTTTRFGGSVGGYGFLALAVLIFGQWKPVRVMFAAVFFGLFQALSATAFQIPYLKELGALFYLMLPYVATLLVLIVNSKKSRAPKASGVPFEYKYK</sequence>
<dbReference type="Proteomes" id="UP000323594">
    <property type="component" value="Chromosome"/>
</dbReference>
<dbReference type="GO" id="GO:0022857">
    <property type="term" value="F:transmembrane transporter activity"/>
    <property type="evidence" value="ECO:0007669"/>
    <property type="project" value="InterPro"/>
</dbReference>
<evidence type="ECO:0000313" key="8">
    <source>
        <dbReference type="Proteomes" id="UP000323594"/>
    </source>
</evidence>
<dbReference type="PANTHER" id="PTHR43370:SF1">
    <property type="entry name" value="GUANOSINE ABC TRANSPORTER PERMEASE PROTEIN NUPQ"/>
    <property type="match status" value="1"/>
</dbReference>
<keyword evidence="4 6" id="KW-1133">Transmembrane helix</keyword>
<keyword evidence="5 6" id="KW-0472">Membrane</keyword>
<comment type="subcellular location">
    <subcellularLocation>
        <location evidence="1">Cell membrane</location>
        <topology evidence="1">Multi-pass membrane protein</topology>
    </subcellularLocation>
</comment>
<organism evidence="7 8">
    <name type="scientific">Treponema phagedenis</name>
    <dbReference type="NCBI Taxonomy" id="162"/>
    <lineage>
        <taxon>Bacteria</taxon>
        <taxon>Pseudomonadati</taxon>
        <taxon>Spirochaetota</taxon>
        <taxon>Spirochaetia</taxon>
        <taxon>Spirochaetales</taxon>
        <taxon>Treponemataceae</taxon>
        <taxon>Treponema</taxon>
    </lineage>
</organism>
<evidence type="ECO:0000256" key="6">
    <source>
        <dbReference type="SAM" id="Phobius"/>
    </source>
</evidence>
<proteinExistence type="predicted"/>
<gene>
    <name evidence="7" type="ORF">FUT82_12475</name>
</gene>
<dbReference type="InterPro" id="IPR001851">
    <property type="entry name" value="ABC_transp_permease"/>
</dbReference>
<name>A0AAE6M8B2_TREPH</name>
<accession>A0AAE6M8B2</accession>
<evidence type="ECO:0000256" key="2">
    <source>
        <dbReference type="ARBA" id="ARBA00022475"/>
    </source>
</evidence>
<evidence type="ECO:0000256" key="5">
    <source>
        <dbReference type="ARBA" id="ARBA00023136"/>
    </source>
</evidence>
<reference evidence="7 8" key="1">
    <citation type="submission" date="2019-08" db="EMBL/GenBank/DDBJ databases">
        <authorList>
            <person name="Kuhnert P."/>
        </authorList>
    </citation>
    <scope>NUCLEOTIDE SEQUENCE [LARGE SCALE GENOMIC DNA]</scope>
    <source>
        <strain evidence="7 8">B36.5</strain>
    </source>
</reference>
<feature type="transmembrane region" description="Helical" evidence="6">
    <location>
        <begin position="67"/>
        <end position="92"/>
    </location>
</feature>
<protein>
    <submittedName>
        <fullName evidence="7">ABC transporter permease</fullName>
    </submittedName>
</protein>
<feature type="transmembrane region" description="Helical" evidence="6">
    <location>
        <begin position="251"/>
        <end position="273"/>
    </location>
</feature>
<dbReference type="AlphaFoldDB" id="A0AAE6M8B2"/>
<keyword evidence="2" id="KW-1003">Cell membrane</keyword>
<dbReference type="RefSeq" id="WP_148879104.1">
    <property type="nucleotide sequence ID" value="NZ_CP042813.1"/>
</dbReference>
<feature type="transmembrane region" description="Helical" evidence="6">
    <location>
        <begin position="226"/>
        <end position="244"/>
    </location>
</feature>
<evidence type="ECO:0000256" key="4">
    <source>
        <dbReference type="ARBA" id="ARBA00022989"/>
    </source>
</evidence>
<feature type="transmembrane region" description="Helical" evidence="6">
    <location>
        <begin position="33"/>
        <end position="55"/>
    </location>
</feature>
<dbReference type="Pfam" id="PF02653">
    <property type="entry name" value="BPD_transp_2"/>
    <property type="match status" value="1"/>
</dbReference>
<feature type="transmembrane region" description="Helical" evidence="6">
    <location>
        <begin position="104"/>
        <end position="121"/>
    </location>
</feature>
<evidence type="ECO:0000256" key="3">
    <source>
        <dbReference type="ARBA" id="ARBA00022692"/>
    </source>
</evidence>
<feature type="transmembrane region" description="Helical" evidence="6">
    <location>
        <begin position="279"/>
        <end position="296"/>
    </location>
</feature>
<feature type="transmembrane region" description="Helical" evidence="6">
    <location>
        <begin position="147"/>
        <end position="171"/>
    </location>
</feature>
<feature type="transmembrane region" description="Helical" evidence="6">
    <location>
        <begin position="201"/>
        <end position="220"/>
    </location>
</feature>
<dbReference type="EMBL" id="CP042817">
    <property type="protein sequence ID" value="QEJ98730.1"/>
    <property type="molecule type" value="Genomic_DNA"/>
</dbReference>
<keyword evidence="3 6" id="KW-0812">Transmembrane</keyword>